<gene>
    <name evidence="2" type="ORF">E2C06_18005</name>
</gene>
<dbReference type="Gene3D" id="2.30.130.30">
    <property type="entry name" value="Hypothetical protein"/>
    <property type="match status" value="1"/>
</dbReference>
<evidence type="ECO:0000313" key="2">
    <source>
        <dbReference type="EMBL" id="TDH61262.1"/>
    </source>
</evidence>
<dbReference type="InterPro" id="IPR015947">
    <property type="entry name" value="PUA-like_sf"/>
</dbReference>
<keyword evidence="3" id="KW-1185">Reference proteome</keyword>
<name>A0A4R5QDK5_9PROT</name>
<feature type="domain" description="ASCH" evidence="1">
    <location>
        <begin position="38"/>
        <end position="91"/>
    </location>
</feature>
<evidence type="ECO:0000313" key="3">
    <source>
        <dbReference type="Proteomes" id="UP000295096"/>
    </source>
</evidence>
<sequence length="300" mass="32104">MPCYAPSRANCLEATHQIEVEEIAFLGSLHGAPNRALIIDEPWIGMILSGRKIWEMRSRATRIRGRIGLIRKRSGHVVGTADLVDCLPPLDATTMAIAVEMHGIDPGWQADALTAGWVVPWVLQDARPLVTPVPYRHPAGAVGWVVLDPTVTQAIAGRMLPPAATGEAGPMFGRAESIRPASPVAVDFQHGGTENEAGVVRLTGGNIRNGYIYLRSVRHLLPADAIGGPNAEAAAPRSLAVVLESGQTITTDVAGDKMIFRQRGSMRELFRAAGAREGDDAVITRTGSHSLRTTLRRGPS</sequence>
<dbReference type="Proteomes" id="UP000295096">
    <property type="component" value="Unassembled WGS sequence"/>
</dbReference>
<accession>A0A4R5QDK5</accession>
<comment type="caution">
    <text evidence="2">The sequence shown here is derived from an EMBL/GenBank/DDBJ whole genome shotgun (WGS) entry which is preliminary data.</text>
</comment>
<evidence type="ECO:0000259" key="1">
    <source>
        <dbReference type="Pfam" id="PF04266"/>
    </source>
</evidence>
<dbReference type="SUPFAM" id="SSF88697">
    <property type="entry name" value="PUA domain-like"/>
    <property type="match status" value="1"/>
</dbReference>
<dbReference type="EMBL" id="SMSJ01000024">
    <property type="protein sequence ID" value="TDH61262.1"/>
    <property type="molecule type" value="Genomic_DNA"/>
</dbReference>
<dbReference type="Pfam" id="PF04266">
    <property type="entry name" value="ASCH"/>
    <property type="match status" value="1"/>
</dbReference>
<proteinExistence type="predicted"/>
<dbReference type="InterPro" id="IPR007374">
    <property type="entry name" value="ASCH_domain"/>
</dbReference>
<protein>
    <submittedName>
        <fullName evidence="2">ASCH domain-containing protein</fullName>
    </submittedName>
</protein>
<organism evidence="2 3">
    <name type="scientific">Dankookia rubra</name>
    <dbReference type="NCBI Taxonomy" id="1442381"/>
    <lineage>
        <taxon>Bacteria</taxon>
        <taxon>Pseudomonadati</taxon>
        <taxon>Pseudomonadota</taxon>
        <taxon>Alphaproteobacteria</taxon>
        <taxon>Acetobacterales</taxon>
        <taxon>Roseomonadaceae</taxon>
        <taxon>Dankookia</taxon>
    </lineage>
</organism>
<reference evidence="2 3" key="1">
    <citation type="journal article" date="2016" name="J. Microbiol.">
        <title>Dankookia rubra gen. nov., sp. nov., an alphaproteobacterium isolated from sediment of a shallow stream.</title>
        <authorList>
            <person name="Kim W.H."/>
            <person name="Kim D.H."/>
            <person name="Kang K."/>
            <person name="Ahn T.Y."/>
        </authorList>
    </citation>
    <scope>NUCLEOTIDE SEQUENCE [LARGE SCALE GENOMIC DNA]</scope>
    <source>
        <strain evidence="2 3">JCM30602</strain>
    </source>
</reference>
<dbReference type="AlphaFoldDB" id="A0A4R5QDK5"/>
<dbReference type="OrthoDB" id="9803913at2"/>